<dbReference type="EMBL" id="NCXP01000032">
    <property type="protein sequence ID" value="OSC38741.1"/>
    <property type="molecule type" value="Genomic_DNA"/>
</dbReference>
<evidence type="ECO:0000313" key="1">
    <source>
        <dbReference type="EMBL" id="OSC38741.1"/>
    </source>
</evidence>
<reference evidence="1 2" key="1">
    <citation type="submission" date="2017-04" db="EMBL/GenBank/DDBJ databases">
        <title>The new phylogeny of genus Mycobacterium.</title>
        <authorList>
            <person name="Tortoli E."/>
            <person name="Trovato A."/>
            <person name="Cirillo D.M."/>
        </authorList>
    </citation>
    <scope>NUCLEOTIDE SEQUENCE [LARGE SCALE GENOMIC DNA]</scope>
    <source>
        <strain evidence="1 2">TBL 1200985</strain>
    </source>
</reference>
<evidence type="ECO:0000313" key="2">
    <source>
        <dbReference type="Proteomes" id="UP000193247"/>
    </source>
</evidence>
<dbReference type="AlphaFoldDB" id="A0A1X2LS65"/>
<dbReference type="Proteomes" id="UP000193247">
    <property type="component" value="Unassembled WGS sequence"/>
</dbReference>
<sequence>MGNPASWMTPDMLWSGRAAELAGLQVGDIDWPVNPNGQVYVRVRRTVMNSGDDALAGQASGYG</sequence>
<proteinExistence type="predicted"/>
<protein>
    <submittedName>
        <fullName evidence="1">Uncharacterized protein</fullName>
    </submittedName>
</protein>
<accession>A0A1X2LS65</accession>
<comment type="caution">
    <text evidence="1">The sequence shown here is derived from an EMBL/GenBank/DDBJ whole genome shotgun (WGS) entry which is preliminary data.</text>
</comment>
<organism evidence="1 2">
    <name type="scientific">Mycobacterium decipiens</name>
    <dbReference type="NCBI Taxonomy" id="1430326"/>
    <lineage>
        <taxon>Bacteria</taxon>
        <taxon>Bacillati</taxon>
        <taxon>Actinomycetota</taxon>
        <taxon>Actinomycetes</taxon>
        <taxon>Mycobacteriales</taxon>
        <taxon>Mycobacteriaceae</taxon>
        <taxon>Mycobacterium</taxon>
    </lineage>
</organism>
<keyword evidence="2" id="KW-1185">Reference proteome</keyword>
<gene>
    <name evidence="1" type="ORF">B8W66_19255</name>
</gene>
<name>A0A1X2LS65_9MYCO</name>